<dbReference type="PROSITE" id="PS00631">
    <property type="entry name" value="CYTOSOL_AP"/>
    <property type="match status" value="1"/>
</dbReference>
<dbReference type="EC" id="3.4.11.1" evidence="8"/>
<gene>
    <name evidence="8" type="primary">pepA</name>
    <name evidence="11" type="ORF">AADEFJLK_01540</name>
    <name evidence="10" type="ORF">CEK71_05335</name>
</gene>
<evidence type="ECO:0000256" key="4">
    <source>
        <dbReference type="ARBA" id="ARBA00022438"/>
    </source>
</evidence>
<dbReference type="InterPro" id="IPR023042">
    <property type="entry name" value="Peptidase_M17_leu_NH2_pept"/>
</dbReference>
<evidence type="ECO:0000313" key="10">
    <source>
        <dbReference type="EMBL" id="ASF45534.1"/>
    </source>
</evidence>
<dbReference type="RefSeq" id="WP_088618411.1">
    <property type="nucleotide sequence ID" value="NZ_CP022129.1"/>
</dbReference>
<dbReference type="SUPFAM" id="SSF53187">
    <property type="entry name" value="Zn-dependent exopeptidases"/>
    <property type="match status" value="1"/>
</dbReference>
<proteinExistence type="inferred from homology"/>
<dbReference type="InterPro" id="IPR043472">
    <property type="entry name" value="Macro_dom-like"/>
</dbReference>
<evidence type="ECO:0000256" key="5">
    <source>
        <dbReference type="ARBA" id="ARBA00022670"/>
    </source>
</evidence>
<dbReference type="HAMAP" id="MF_00181">
    <property type="entry name" value="Cytosol_peptidase_M17"/>
    <property type="match status" value="1"/>
</dbReference>
<feature type="active site" evidence="8">
    <location>
        <position position="278"/>
    </location>
</feature>
<feature type="binding site" evidence="8">
    <location>
        <position position="271"/>
    </location>
    <ligand>
        <name>Mn(2+)</name>
        <dbReference type="ChEBI" id="CHEBI:29035"/>
        <label>1</label>
    </ligand>
</feature>
<feature type="binding site" evidence="8">
    <location>
        <position position="271"/>
    </location>
    <ligand>
        <name>Mn(2+)</name>
        <dbReference type="ChEBI" id="CHEBI:29035"/>
        <label>2</label>
    </ligand>
</feature>
<comment type="catalytic activity">
    <reaction evidence="1 8">
        <text>Release of an N-terminal amino acid, Xaa-|-Yaa-, in which Xaa is preferably Leu, but may be other amino acids including Pro although not Arg or Lys, and Yaa may be Pro. Amino acid amides and methyl esters are also readily hydrolyzed, but rates on arylamides are exceedingly low.</text>
        <dbReference type="EC" id="3.4.11.1"/>
    </reaction>
</comment>
<organism evidence="10 12">
    <name type="scientific">Methylovulum psychrotolerans</name>
    <dbReference type="NCBI Taxonomy" id="1704499"/>
    <lineage>
        <taxon>Bacteria</taxon>
        <taxon>Pseudomonadati</taxon>
        <taxon>Pseudomonadota</taxon>
        <taxon>Gammaproteobacteria</taxon>
        <taxon>Methylococcales</taxon>
        <taxon>Methylococcaceae</taxon>
        <taxon>Methylovulum</taxon>
    </lineage>
</organism>
<comment type="function">
    <text evidence="8">Presumably involved in the processing and regular turnover of intracellular proteins. Catalyzes the removal of unsubstituted N-terminal amino acids from various peptides.</text>
</comment>
<evidence type="ECO:0000259" key="9">
    <source>
        <dbReference type="PROSITE" id="PS00631"/>
    </source>
</evidence>
<feature type="active site" evidence="8">
    <location>
        <position position="352"/>
    </location>
</feature>
<dbReference type="NCBIfam" id="NF002073">
    <property type="entry name" value="PRK00913.1-2"/>
    <property type="match status" value="1"/>
</dbReference>
<dbReference type="NCBIfam" id="NF002074">
    <property type="entry name" value="PRK00913.1-4"/>
    <property type="match status" value="1"/>
</dbReference>
<dbReference type="InterPro" id="IPR011356">
    <property type="entry name" value="Leucine_aapep/pepB"/>
</dbReference>
<dbReference type="InterPro" id="IPR008283">
    <property type="entry name" value="Peptidase_M17_N"/>
</dbReference>
<dbReference type="AlphaFoldDB" id="A0A1Z4BW63"/>
<keyword evidence="8" id="KW-0963">Cytoplasm</keyword>
<dbReference type="PANTHER" id="PTHR11963">
    <property type="entry name" value="LEUCINE AMINOPEPTIDASE-RELATED"/>
    <property type="match status" value="1"/>
</dbReference>
<keyword evidence="8" id="KW-0479">Metal-binding</keyword>
<evidence type="ECO:0000256" key="6">
    <source>
        <dbReference type="ARBA" id="ARBA00022801"/>
    </source>
</evidence>
<feature type="binding site" evidence="8">
    <location>
        <position position="289"/>
    </location>
    <ligand>
        <name>Mn(2+)</name>
        <dbReference type="ChEBI" id="CHEBI:29035"/>
        <label>2</label>
    </ligand>
</feature>
<dbReference type="EMBL" id="PGFZ01000002">
    <property type="protein sequence ID" value="POZ52929.1"/>
    <property type="molecule type" value="Genomic_DNA"/>
</dbReference>
<comment type="similarity">
    <text evidence="3 8">Belongs to the peptidase M17 family.</text>
</comment>
<dbReference type="GO" id="GO:0005737">
    <property type="term" value="C:cytoplasm"/>
    <property type="evidence" value="ECO:0007669"/>
    <property type="project" value="UniProtKB-SubCell"/>
</dbReference>
<evidence type="ECO:0000313" key="13">
    <source>
        <dbReference type="Proteomes" id="UP000237423"/>
    </source>
</evidence>
<keyword evidence="6 8" id="KW-0378">Hydrolase</keyword>
<dbReference type="InterPro" id="IPR000819">
    <property type="entry name" value="Peptidase_M17_C"/>
</dbReference>
<evidence type="ECO:0000313" key="11">
    <source>
        <dbReference type="EMBL" id="POZ52929.1"/>
    </source>
</evidence>
<feature type="binding site" evidence="8">
    <location>
        <position position="266"/>
    </location>
    <ligand>
        <name>Mn(2+)</name>
        <dbReference type="ChEBI" id="CHEBI:29035"/>
        <label>2</label>
    </ligand>
</feature>
<feature type="domain" description="Cytosol aminopeptidase" evidence="9">
    <location>
        <begin position="346"/>
        <end position="353"/>
    </location>
</feature>
<comment type="subcellular location">
    <subcellularLocation>
        <location evidence="8">Cytoplasm</location>
    </subcellularLocation>
</comment>
<reference evidence="11 13" key="2">
    <citation type="submission" date="2017-11" db="EMBL/GenBank/DDBJ databases">
        <title>Draft Genome Sequence of Methylobacter psychrotolerans Sph1T, an Obligate Methanotroph from Low-Temperature Environments.</title>
        <authorList>
            <person name="Oshkin I.Y."/>
            <person name="Miroshnikov K."/>
            <person name="Belova S.E."/>
            <person name="Korzhenkov A."/>
            <person name="Toshchakov S.V."/>
            <person name="Dedysh S.N."/>
        </authorList>
    </citation>
    <scope>NUCLEOTIDE SEQUENCE [LARGE SCALE GENOMIC DNA]</scope>
    <source>
        <strain evidence="11 13">Sph1</strain>
    </source>
</reference>
<dbReference type="Gene3D" id="3.40.630.10">
    <property type="entry name" value="Zn peptidases"/>
    <property type="match status" value="1"/>
</dbReference>
<dbReference type="Pfam" id="PF00883">
    <property type="entry name" value="Peptidase_M17"/>
    <property type="match status" value="1"/>
</dbReference>
<evidence type="ECO:0000256" key="2">
    <source>
        <dbReference type="ARBA" id="ARBA00000967"/>
    </source>
</evidence>
<name>A0A1Z4BW63_9GAMM</name>
<evidence type="ECO:0000256" key="7">
    <source>
        <dbReference type="ARBA" id="ARBA00023211"/>
    </source>
</evidence>
<dbReference type="Pfam" id="PF02789">
    <property type="entry name" value="Peptidase_M17_N"/>
    <property type="match status" value="1"/>
</dbReference>
<dbReference type="CDD" id="cd00433">
    <property type="entry name" value="Peptidase_M17"/>
    <property type="match status" value="1"/>
</dbReference>
<keyword evidence="12" id="KW-1185">Reference proteome</keyword>
<dbReference type="PANTHER" id="PTHR11963:SF23">
    <property type="entry name" value="CYTOSOL AMINOPEPTIDASE"/>
    <property type="match status" value="1"/>
</dbReference>
<dbReference type="Gene3D" id="3.40.220.10">
    <property type="entry name" value="Leucine Aminopeptidase, subunit E, domain 1"/>
    <property type="match status" value="1"/>
</dbReference>
<dbReference type="OrthoDB" id="9809354at2"/>
<dbReference type="PRINTS" id="PR00481">
    <property type="entry name" value="LAMNOPPTDASE"/>
</dbReference>
<keyword evidence="7 8" id="KW-0464">Manganese</keyword>
<dbReference type="GO" id="GO:0030145">
    <property type="term" value="F:manganese ion binding"/>
    <property type="evidence" value="ECO:0007669"/>
    <property type="project" value="UniProtKB-UniRule"/>
</dbReference>
<dbReference type="EMBL" id="CP022129">
    <property type="protein sequence ID" value="ASF45534.1"/>
    <property type="molecule type" value="Genomic_DNA"/>
</dbReference>
<keyword evidence="4 8" id="KW-0031">Aminopeptidase</keyword>
<protein>
    <recommendedName>
        <fullName evidence="8">Probable cytosol aminopeptidase</fullName>
        <ecNumber evidence="8">3.4.11.1</ecNumber>
    </recommendedName>
    <alternativeName>
        <fullName evidence="8">Leucine aminopeptidase</fullName>
        <shortName evidence="8">LAP</shortName>
        <ecNumber evidence="8">3.4.11.10</ecNumber>
    </alternativeName>
    <alternativeName>
        <fullName evidence="8">Leucyl aminopeptidase</fullName>
    </alternativeName>
</protein>
<feature type="binding site" evidence="8">
    <location>
        <position position="350"/>
    </location>
    <ligand>
        <name>Mn(2+)</name>
        <dbReference type="ChEBI" id="CHEBI:29035"/>
        <label>1</label>
    </ligand>
</feature>
<feature type="binding site" evidence="8">
    <location>
        <position position="350"/>
    </location>
    <ligand>
        <name>Mn(2+)</name>
        <dbReference type="ChEBI" id="CHEBI:29035"/>
        <label>2</label>
    </ligand>
</feature>
<evidence type="ECO:0000313" key="12">
    <source>
        <dbReference type="Proteomes" id="UP000197019"/>
    </source>
</evidence>
<keyword evidence="5 8" id="KW-0645">Protease</keyword>
<dbReference type="KEGG" id="mpsy:CEK71_05335"/>
<comment type="catalytic activity">
    <reaction evidence="2 8">
        <text>Release of an N-terminal amino acid, preferentially leucine, but not glutamic or aspartic acids.</text>
        <dbReference type="EC" id="3.4.11.10"/>
    </reaction>
</comment>
<feature type="binding site" evidence="8">
    <location>
        <position position="348"/>
    </location>
    <ligand>
        <name>Mn(2+)</name>
        <dbReference type="ChEBI" id="CHEBI:29035"/>
        <label>1</label>
    </ligand>
</feature>
<dbReference type="Proteomes" id="UP000197019">
    <property type="component" value="Chromosome"/>
</dbReference>
<sequence>MDYSIETAPLETLECDCLIVGVYQDLQLSPAAARLNDSTGGLIGKILSRGDINGKNGETVLLTTIPDSPIERILLVGLGENKPISSKMFIKALAAAVNSCKKPPIKSVVCCLAECAVEGVDWTWKTRQIAEVFGDAVYQYTQTKSDKTTESQLAHIRISANADTATAAQIGLLQGQAIAEGVGFAKNLADLPGNVCTPAYLAEQAISLGEQFAKLSTHILEEADMQALGMGSLLSVSRGSRQPAKLISLDYQGGEKNSKPIVLIGKGLTFDAGGISLKPGLGMDEMKYDMCGGAAVLGALLVAARLNLPLNIIGLVPASENLPDGDANKPGDIVTSMSGKTIEILNTDAEGRLILCDTLTYAERYHPDVVIDMATLTGACLVALGRIPSGLLGNDDALCDDLIAASETANDSLWRLPLWEEYQELLKSNFADMANIGGKDAGTITAACFLSRFAESFRWAHLDIAGTAWRTGQAKGATGRPVPLLSQYLLNRAAQL</sequence>
<reference evidence="10 12" key="1">
    <citation type="submission" date="2017-06" db="EMBL/GenBank/DDBJ databases">
        <title>Genome Sequencing of the methanotroph Methylovulum psychrotolerants str. HV10-M2 isolated from a high-altitude environment.</title>
        <authorList>
            <person name="Mateos-Rivera A."/>
        </authorList>
    </citation>
    <scope>NUCLEOTIDE SEQUENCE [LARGE SCALE GENOMIC DNA]</scope>
    <source>
        <strain evidence="10 12">HV10_M2</strain>
    </source>
</reference>
<accession>A0A1Z4BW63</accession>
<dbReference type="GO" id="GO:0070006">
    <property type="term" value="F:metalloaminopeptidase activity"/>
    <property type="evidence" value="ECO:0007669"/>
    <property type="project" value="InterPro"/>
</dbReference>
<evidence type="ECO:0000256" key="3">
    <source>
        <dbReference type="ARBA" id="ARBA00009528"/>
    </source>
</evidence>
<evidence type="ECO:0000256" key="1">
    <source>
        <dbReference type="ARBA" id="ARBA00000135"/>
    </source>
</evidence>
<comment type="cofactor">
    <cofactor evidence="8">
        <name>Mn(2+)</name>
        <dbReference type="ChEBI" id="CHEBI:29035"/>
    </cofactor>
    <text evidence="8">Binds 2 manganese ions per subunit.</text>
</comment>
<evidence type="ECO:0000256" key="8">
    <source>
        <dbReference type="HAMAP-Rule" id="MF_00181"/>
    </source>
</evidence>
<dbReference type="GO" id="GO:0006508">
    <property type="term" value="P:proteolysis"/>
    <property type="evidence" value="ECO:0007669"/>
    <property type="project" value="UniProtKB-KW"/>
</dbReference>
<dbReference type="EC" id="3.4.11.10" evidence="8"/>
<dbReference type="SUPFAM" id="SSF52949">
    <property type="entry name" value="Macro domain-like"/>
    <property type="match status" value="1"/>
</dbReference>
<dbReference type="Proteomes" id="UP000237423">
    <property type="component" value="Unassembled WGS sequence"/>
</dbReference>